<dbReference type="AlphaFoldDB" id="A0A0G1LL35"/>
<keyword evidence="1" id="KW-1133">Transmembrane helix</keyword>
<gene>
    <name evidence="2" type="ORF">UW65_C0025G0006</name>
</gene>
<feature type="transmembrane region" description="Helical" evidence="1">
    <location>
        <begin position="134"/>
        <end position="154"/>
    </location>
</feature>
<feature type="transmembrane region" description="Helical" evidence="1">
    <location>
        <begin position="256"/>
        <end position="275"/>
    </location>
</feature>
<evidence type="ECO:0000256" key="1">
    <source>
        <dbReference type="SAM" id="Phobius"/>
    </source>
</evidence>
<accession>A0A0G1LL35</accession>
<comment type="caution">
    <text evidence="2">The sequence shown here is derived from an EMBL/GenBank/DDBJ whole genome shotgun (WGS) entry which is preliminary data.</text>
</comment>
<sequence length="495" mass="56870">MSFWRGAFVLLFIFSVLIIFKGPGDPDFGWHYKYGEYMVEHRTLLRANTFSYTFPDYEWANSYWVSELLLYLTHRYLGSFLAGLLFTLVFVAAVFLFIFALAQKVAASRVVVLFLLLLAFLNFSAYLIPVRPLVFSTIFLMLLTLLFIKVPLTFDRVDKKLFLLIPLFLVWANVHADFVLGLFIVLIYYFAGLLGEFSAARKNYLKTFVILTVPLAAWLVTLVNPYGATLWLTLLKESNPFQFSHIAEWVPVNPGNLTYFALYCVVIALATFSLVGVRNKLTLWYVLVLGFFIILSFRSQYFLRLVLVLGIMPTLLYWSGIAGLFTNFFTQTVLAKMRKGLIIVLVFAVLAGGFVFVGQVLQCTDQAFWVKRQGYPKAAIDYMLSEYMLSKNKTPGNVFNWYGWGGYMIWQYPNIKTFVDGRMPSWREGGKSVFEDYVTVLDSPKNNLAILSRYNVTWVLLPPDSGLSEYLRTNNVGWKELYKDDIASIFVIIKE</sequence>
<proteinExistence type="predicted"/>
<name>A0A0G1LL35_UNCKA</name>
<keyword evidence="1" id="KW-0472">Membrane</keyword>
<feature type="transmembrane region" description="Helical" evidence="1">
    <location>
        <begin position="76"/>
        <end position="98"/>
    </location>
</feature>
<feature type="transmembrane region" description="Helical" evidence="1">
    <location>
        <begin position="305"/>
        <end position="329"/>
    </location>
</feature>
<feature type="transmembrane region" description="Helical" evidence="1">
    <location>
        <begin position="211"/>
        <end position="235"/>
    </location>
</feature>
<feature type="transmembrane region" description="Helical" evidence="1">
    <location>
        <begin position="281"/>
        <end position="298"/>
    </location>
</feature>
<protein>
    <recommendedName>
        <fullName evidence="4">Glycosyltransferase RgtA/B/C/D-like domain-containing protein</fullName>
    </recommendedName>
</protein>
<evidence type="ECO:0000313" key="2">
    <source>
        <dbReference type="EMBL" id="KKT69457.1"/>
    </source>
</evidence>
<evidence type="ECO:0000313" key="3">
    <source>
        <dbReference type="Proteomes" id="UP000034783"/>
    </source>
</evidence>
<evidence type="ECO:0008006" key="4">
    <source>
        <dbReference type="Google" id="ProtNLM"/>
    </source>
</evidence>
<organism evidence="2 3">
    <name type="scientific">candidate division WWE3 bacterium GW2011_GWB1_44_4</name>
    <dbReference type="NCBI Taxonomy" id="1619116"/>
    <lineage>
        <taxon>Bacteria</taxon>
        <taxon>Katanobacteria</taxon>
    </lineage>
</organism>
<dbReference type="Proteomes" id="UP000034783">
    <property type="component" value="Unassembled WGS sequence"/>
</dbReference>
<keyword evidence="1" id="KW-0812">Transmembrane</keyword>
<dbReference type="EMBL" id="LCJD01000025">
    <property type="protein sequence ID" value="KKT69457.1"/>
    <property type="molecule type" value="Genomic_DNA"/>
</dbReference>
<feature type="transmembrane region" description="Helical" evidence="1">
    <location>
        <begin position="161"/>
        <end position="191"/>
    </location>
</feature>
<feature type="transmembrane region" description="Helical" evidence="1">
    <location>
        <begin position="341"/>
        <end position="361"/>
    </location>
</feature>
<reference evidence="2 3" key="1">
    <citation type="journal article" date="2015" name="Nature">
        <title>rRNA introns, odd ribosomes, and small enigmatic genomes across a large radiation of phyla.</title>
        <authorList>
            <person name="Brown C.T."/>
            <person name="Hug L.A."/>
            <person name="Thomas B.C."/>
            <person name="Sharon I."/>
            <person name="Castelle C.J."/>
            <person name="Singh A."/>
            <person name="Wilkins M.J."/>
            <person name="Williams K.H."/>
            <person name="Banfield J.F."/>
        </authorList>
    </citation>
    <scope>NUCLEOTIDE SEQUENCE [LARGE SCALE GENOMIC DNA]</scope>
</reference>
<feature type="transmembrane region" description="Helical" evidence="1">
    <location>
        <begin position="110"/>
        <end position="128"/>
    </location>
</feature>